<dbReference type="Proteomes" id="UP000652761">
    <property type="component" value="Unassembled WGS sequence"/>
</dbReference>
<evidence type="ECO:0000256" key="1">
    <source>
        <dbReference type="SAM" id="MobiDB-lite"/>
    </source>
</evidence>
<feature type="compositionally biased region" description="Low complexity" evidence="1">
    <location>
        <begin position="60"/>
        <end position="88"/>
    </location>
</feature>
<evidence type="ECO:0000313" key="2">
    <source>
        <dbReference type="EMBL" id="MQM20742.1"/>
    </source>
</evidence>
<proteinExistence type="predicted"/>
<gene>
    <name evidence="2" type="ORF">Taro_053770</name>
</gene>
<feature type="region of interest" description="Disordered" evidence="1">
    <location>
        <begin position="1"/>
        <end position="107"/>
    </location>
</feature>
<comment type="caution">
    <text evidence="2">The sequence shown here is derived from an EMBL/GenBank/DDBJ whole genome shotgun (WGS) entry which is preliminary data.</text>
</comment>
<protein>
    <submittedName>
        <fullName evidence="2">Uncharacterized protein</fullName>
    </submittedName>
</protein>
<feature type="compositionally biased region" description="Pro residues" evidence="1">
    <location>
        <begin position="24"/>
        <end position="45"/>
    </location>
</feature>
<reference evidence="2" key="1">
    <citation type="submission" date="2017-07" db="EMBL/GenBank/DDBJ databases">
        <title>Taro Niue Genome Assembly and Annotation.</title>
        <authorList>
            <person name="Atibalentja N."/>
            <person name="Keating K."/>
            <person name="Fields C.J."/>
        </authorList>
    </citation>
    <scope>NUCLEOTIDE SEQUENCE</scope>
    <source>
        <strain evidence="2">Niue_2</strain>
        <tissue evidence="2">Leaf</tissue>
    </source>
</reference>
<feature type="compositionally biased region" description="Polar residues" evidence="1">
    <location>
        <begin position="46"/>
        <end position="59"/>
    </location>
</feature>
<dbReference type="AlphaFoldDB" id="A0A843XNJ3"/>
<keyword evidence="3" id="KW-1185">Reference proteome</keyword>
<dbReference type="EMBL" id="NMUH01010139">
    <property type="protein sequence ID" value="MQM20742.1"/>
    <property type="molecule type" value="Genomic_DNA"/>
</dbReference>
<sequence length="304" mass="33780">MVSGSERSSRDGSRLRRHRTLSVPLPPTSQVIPPPPTSQGLPPAPTSQELPLSLTLQQIAPSSSPRGSSAASTSSVAGPSAPSAPSWGRGTGRRGPTRGVTERRLPDGQQWNVSLVRGYGVGPTSDHFTSRMGVVSKMYCKIWQKDFAKLPVATKELIFRDIQLTYQWERTEKTDREMLAHMSAMHRSWRYDVIASVPTGVDSSDWQSTCEMWTTRDEWSNMHGRSPHQLEVFKMGRCKDLPDGSESWVDEQSRRQYEAMTQMIAPSSDVDVESHTPATPDDAFISVMGKDDLAVFAVRVVERH</sequence>
<evidence type="ECO:0000313" key="3">
    <source>
        <dbReference type="Proteomes" id="UP000652761"/>
    </source>
</evidence>
<organism evidence="2 3">
    <name type="scientific">Colocasia esculenta</name>
    <name type="common">Wild taro</name>
    <name type="synonym">Arum esculentum</name>
    <dbReference type="NCBI Taxonomy" id="4460"/>
    <lineage>
        <taxon>Eukaryota</taxon>
        <taxon>Viridiplantae</taxon>
        <taxon>Streptophyta</taxon>
        <taxon>Embryophyta</taxon>
        <taxon>Tracheophyta</taxon>
        <taxon>Spermatophyta</taxon>
        <taxon>Magnoliopsida</taxon>
        <taxon>Liliopsida</taxon>
        <taxon>Araceae</taxon>
        <taxon>Aroideae</taxon>
        <taxon>Colocasieae</taxon>
        <taxon>Colocasia</taxon>
    </lineage>
</organism>
<name>A0A843XNJ3_COLES</name>
<accession>A0A843XNJ3</accession>